<gene>
    <name evidence="3" type="primary">LOC105848289</name>
</gene>
<dbReference type="RefSeq" id="XP_065652107.1">
    <property type="nucleotide sequence ID" value="XM_065796035.1"/>
</dbReference>
<keyword evidence="2" id="KW-1185">Reference proteome</keyword>
<dbReference type="Proteomes" id="UP001652625">
    <property type="component" value="Chromosome 04"/>
</dbReference>
<reference evidence="3" key="1">
    <citation type="submission" date="2025-08" db="UniProtKB">
        <authorList>
            <consortium name="RefSeq"/>
        </authorList>
    </citation>
    <scope>IDENTIFICATION</scope>
</reference>
<keyword evidence="1" id="KW-0175">Coiled coil</keyword>
<dbReference type="PANTHER" id="PTHR34529:SF1">
    <property type="entry name" value="AP-1 COMPLEX-ASSOCIATED REGULATORY PROTEIN"/>
    <property type="match status" value="1"/>
</dbReference>
<evidence type="ECO:0000313" key="2">
    <source>
        <dbReference type="Proteomes" id="UP001652625"/>
    </source>
</evidence>
<dbReference type="PANTHER" id="PTHR34529">
    <property type="entry name" value="AP-1 COMPLEX-ASSOCIATED REGULATORY PROTEIN"/>
    <property type="match status" value="1"/>
</dbReference>
<protein>
    <submittedName>
        <fullName evidence="3">Uncharacterized protein LOC105848289 isoform X2</fullName>
    </submittedName>
</protein>
<feature type="coiled-coil region" evidence="1">
    <location>
        <begin position="72"/>
        <end position="107"/>
    </location>
</feature>
<dbReference type="InterPro" id="IPR031483">
    <property type="entry name" value="AP1AR"/>
</dbReference>
<accession>A0ABM4BSH6</accession>
<evidence type="ECO:0000313" key="3">
    <source>
        <dbReference type="RefSeq" id="XP_065652107.1"/>
    </source>
</evidence>
<name>A0ABM4BSH6_HYDVU</name>
<sequence length="276" mass="32303">MCSERKCCGCWTIIQSFLRKGQSRSYIRNKYNEKEYNVEFESLMDEDHKLEEKEFNTPSQNIITDVEKDLLLKRKFNELLNHQNELNVQQEERLKQEEENARLEDEAFIQAKMEASRRSKEKPFDKSRLPNMKSLNSVQFAKWLSEENIDVTSPDFDLEDFDDFLEKANMKSAQNNGYGDTLHQAFNVNDEEIKVTNGVINSLQPVELYAVQKKSECTQQQQVAHQSDNVSFNTFIYNNMISDENGLNDTRHLNECAFIGEEFVITSSNDYDELIN</sequence>
<organism evidence="2 3">
    <name type="scientific">Hydra vulgaris</name>
    <name type="common">Hydra</name>
    <name type="synonym">Hydra attenuata</name>
    <dbReference type="NCBI Taxonomy" id="6087"/>
    <lineage>
        <taxon>Eukaryota</taxon>
        <taxon>Metazoa</taxon>
        <taxon>Cnidaria</taxon>
        <taxon>Hydrozoa</taxon>
        <taxon>Hydroidolina</taxon>
        <taxon>Anthoathecata</taxon>
        <taxon>Aplanulata</taxon>
        <taxon>Hydridae</taxon>
        <taxon>Hydra</taxon>
    </lineage>
</organism>
<dbReference type="GeneID" id="105848289"/>
<proteinExistence type="predicted"/>
<dbReference type="Pfam" id="PF15745">
    <property type="entry name" value="AP1AR"/>
    <property type="match status" value="1"/>
</dbReference>
<evidence type="ECO:0000256" key="1">
    <source>
        <dbReference type="SAM" id="Coils"/>
    </source>
</evidence>